<protein>
    <submittedName>
        <fullName evidence="1">SapC family protein</fullName>
    </submittedName>
</protein>
<dbReference type="KEGG" id="nao:Y958_30980"/>
<evidence type="ECO:0000313" key="1">
    <source>
        <dbReference type="EMBL" id="ASG25360.1"/>
    </source>
</evidence>
<dbReference type="Proteomes" id="UP000197153">
    <property type="component" value="Chromosome 4"/>
</dbReference>
<sequence>MTDDLTLPLFYKQPRLMQATLDEAMSLRQPVSYGFAAGAHAVPLVMGEFAAACRSIPILFAGEAAAPIALLGLREGQNLFVHADGRWDEDAYIPAYVRRYPFIFLEDTEADQLTLCVDEAADAVVAGTENPFFVNGAPTDLTLQALDFAREYQASHALTTGFVAALLDGDLLTERRADVTLPSGETPSLSGFRVIDEEKLNRLPAETLAHWRDKGWLAAAYAHLISLNDWSALIRRAG</sequence>
<reference evidence="1 2" key="1">
    <citation type="submission" date="2017-06" db="EMBL/GenBank/DDBJ databases">
        <title>Complete genome sequence of Nitrospirillum amazonense strain CBAmC, an endophytic nitrogen-fixing and plant growth-promoting bacterium, isolated from sugarcane.</title>
        <authorList>
            <person name="Schwab S."/>
            <person name="dos Santos Teixeira K.R."/>
            <person name="Simoes Araujo J.L."/>
            <person name="Soares Vidal M."/>
            <person name="Borges de Freitas H.R."/>
            <person name="Rivello Crivelaro A.L."/>
            <person name="Bueno de Camargo Nunes A."/>
            <person name="dos Santos C.M."/>
            <person name="Palmeira da Silva Rosa D."/>
            <person name="da Silva Padilha D."/>
            <person name="da Silva E."/>
            <person name="Araujo Terra L."/>
            <person name="Soares Mendes V."/>
            <person name="Farinelli L."/>
            <person name="Magalhaes Cruz L."/>
            <person name="Baldani J.I."/>
        </authorList>
    </citation>
    <scope>NUCLEOTIDE SEQUENCE [LARGE SCALE GENOMIC DNA]</scope>
    <source>
        <strain evidence="1 2">CBAmC</strain>
    </source>
</reference>
<evidence type="ECO:0000313" key="2">
    <source>
        <dbReference type="Proteomes" id="UP000197153"/>
    </source>
</evidence>
<organism evidence="1 2">
    <name type="scientific">Nitrospirillum viridazoti CBAmc</name>
    <dbReference type="NCBI Taxonomy" id="1441467"/>
    <lineage>
        <taxon>Bacteria</taxon>
        <taxon>Pseudomonadati</taxon>
        <taxon>Pseudomonadota</taxon>
        <taxon>Alphaproteobacteria</taxon>
        <taxon>Rhodospirillales</taxon>
        <taxon>Azospirillaceae</taxon>
        <taxon>Nitrospirillum</taxon>
        <taxon>Nitrospirillum viridazoti</taxon>
    </lineage>
</organism>
<dbReference type="EMBL" id="CP022113">
    <property type="protein sequence ID" value="ASG25360.1"/>
    <property type="molecule type" value="Genomic_DNA"/>
</dbReference>
<dbReference type="AlphaFoldDB" id="A0A248K3E2"/>
<accession>A0A248K3E2</accession>
<keyword evidence="2" id="KW-1185">Reference proteome</keyword>
<gene>
    <name evidence="1" type="ORF">Y958_30980</name>
</gene>
<proteinExistence type="predicted"/>
<name>A0A248K3E2_9PROT</name>
<dbReference type="RefSeq" id="WP_088875725.1">
    <property type="nucleotide sequence ID" value="NZ_CP022113.1"/>
</dbReference>
<dbReference type="InterPro" id="IPR010836">
    <property type="entry name" value="SapC"/>
</dbReference>
<dbReference type="Pfam" id="PF07277">
    <property type="entry name" value="SapC"/>
    <property type="match status" value="1"/>
</dbReference>